<dbReference type="InterPro" id="IPR039422">
    <property type="entry name" value="MarR/SlyA-like"/>
</dbReference>
<evidence type="ECO:0000313" key="3">
    <source>
        <dbReference type="Proteomes" id="UP001589894"/>
    </source>
</evidence>
<proteinExistence type="predicted"/>
<feature type="domain" description="HTH marR-type" evidence="1">
    <location>
        <begin position="28"/>
        <end position="158"/>
    </location>
</feature>
<dbReference type="SMART" id="SM00347">
    <property type="entry name" value="HTH_MARR"/>
    <property type="match status" value="1"/>
</dbReference>
<evidence type="ECO:0000259" key="1">
    <source>
        <dbReference type="PROSITE" id="PS50995"/>
    </source>
</evidence>
<dbReference type="InterPro" id="IPR036388">
    <property type="entry name" value="WH-like_DNA-bd_sf"/>
</dbReference>
<keyword evidence="3" id="KW-1185">Reference proteome</keyword>
<organism evidence="2 3">
    <name type="scientific">Plantactinospora siamensis</name>
    <dbReference type="NCBI Taxonomy" id="555372"/>
    <lineage>
        <taxon>Bacteria</taxon>
        <taxon>Bacillati</taxon>
        <taxon>Actinomycetota</taxon>
        <taxon>Actinomycetes</taxon>
        <taxon>Micromonosporales</taxon>
        <taxon>Micromonosporaceae</taxon>
        <taxon>Plantactinospora</taxon>
    </lineage>
</organism>
<dbReference type="PANTHER" id="PTHR33164">
    <property type="entry name" value="TRANSCRIPTIONAL REGULATOR, MARR FAMILY"/>
    <property type="match status" value="1"/>
</dbReference>
<dbReference type="EMBL" id="JBHLUE010000016">
    <property type="protein sequence ID" value="MFC0565945.1"/>
    <property type="molecule type" value="Genomic_DNA"/>
</dbReference>
<sequence>MLHGMGFDQLVRQAPRRDDTDDDTRDVGELLGRELSTAVVMFHEAVAARRGLTAAENKALDLLTRLGPVSSGELARQLGLTPGAVTGLVDRLARAGYAQRVPDATDRRRTFVAANLDRLKAELEPAFEPMRQAVAHLTDGYSPAQLGAIRTFLADVTRILHEQTARLTEEQSD</sequence>
<dbReference type="Gene3D" id="1.10.10.10">
    <property type="entry name" value="Winged helix-like DNA-binding domain superfamily/Winged helix DNA-binding domain"/>
    <property type="match status" value="1"/>
</dbReference>
<dbReference type="InterPro" id="IPR000835">
    <property type="entry name" value="HTH_MarR-typ"/>
</dbReference>
<dbReference type="RefSeq" id="WP_377352570.1">
    <property type="nucleotide sequence ID" value="NZ_JBHMEF010000021.1"/>
</dbReference>
<name>A0ABV6NYU3_9ACTN</name>
<dbReference type="SUPFAM" id="SSF46785">
    <property type="entry name" value="Winged helix' DNA-binding domain"/>
    <property type="match status" value="1"/>
</dbReference>
<accession>A0ABV6NYU3</accession>
<comment type="caution">
    <text evidence="2">The sequence shown here is derived from an EMBL/GenBank/DDBJ whole genome shotgun (WGS) entry which is preliminary data.</text>
</comment>
<evidence type="ECO:0000313" key="2">
    <source>
        <dbReference type="EMBL" id="MFC0565945.1"/>
    </source>
</evidence>
<protein>
    <submittedName>
        <fullName evidence="2">MarR family winged helix-turn-helix transcriptional regulator</fullName>
    </submittedName>
</protein>
<dbReference type="InterPro" id="IPR036390">
    <property type="entry name" value="WH_DNA-bd_sf"/>
</dbReference>
<reference evidence="2 3" key="1">
    <citation type="submission" date="2024-09" db="EMBL/GenBank/DDBJ databases">
        <authorList>
            <person name="Sun Q."/>
            <person name="Mori K."/>
        </authorList>
    </citation>
    <scope>NUCLEOTIDE SEQUENCE [LARGE SCALE GENOMIC DNA]</scope>
    <source>
        <strain evidence="2 3">TBRC 2205</strain>
    </source>
</reference>
<gene>
    <name evidence="2" type="ORF">ACFFHU_17625</name>
</gene>
<dbReference type="Proteomes" id="UP001589894">
    <property type="component" value="Unassembled WGS sequence"/>
</dbReference>
<dbReference type="PROSITE" id="PS50995">
    <property type="entry name" value="HTH_MARR_2"/>
    <property type="match status" value="1"/>
</dbReference>
<dbReference type="Pfam" id="PF01047">
    <property type="entry name" value="MarR"/>
    <property type="match status" value="1"/>
</dbReference>
<dbReference type="PANTHER" id="PTHR33164:SF106">
    <property type="entry name" value="TRANSCRIPTIONAL REGULATORY PROTEIN"/>
    <property type="match status" value="1"/>
</dbReference>